<keyword evidence="2" id="KW-0812">Transmembrane</keyword>
<dbReference type="InterPro" id="IPR052006">
    <property type="entry name" value="MLP-like"/>
</dbReference>
<comment type="similarity">
    <text evidence="1">Belongs to the MLP family.</text>
</comment>
<gene>
    <name evidence="4" type="primary">MLP31</name>
    <name evidence="4" type="ORF">CR513_00835</name>
</gene>
<dbReference type="Proteomes" id="UP000257109">
    <property type="component" value="Unassembled WGS sequence"/>
</dbReference>
<keyword evidence="2" id="KW-1133">Transmembrane helix</keyword>
<proteinExistence type="inferred from homology"/>
<protein>
    <submittedName>
        <fullName evidence="4">MLP-like protein 31</fullName>
    </submittedName>
</protein>
<dbReference type="GO" id="GO:0006952">
    <property type="term" value="P:defense response"/>
    <property type="evidence" value="ECO:0007669"/>
    <property type="project" value="InterPro"/>
</dbReference>
<dbReference type="InterPro" id="IPR000916">
    <property type="entry name" value="Bet_v_I/MLP"/>
</dbReference>
<feature type="transmembrane region" description="Helical" evidence="2">
    <location>
        <begin position="21"/>
        <end position="44"/>
    </location>
</feature>
<dbReference type="InterPro" id="IPR023393">
    <property type="entry name" value="START-like_dom_sf"/>
</dbReference>
<dbReference type="Pfam" id="PF00407">
    <property type="entry name" value="Bet_v_1"/>
    <property type="match status" value="1"/>
</dbReference>
<dbReference type="Gene3D" id="3.30.530.20">
    <property type="match status" value="1"/>
</dbReference>
<dbReference type="AlphaFoldDB" id="A0A371IGG8"/>
<dbReference type="EMBL" id="QJKJ01000125">
    <property type="protein sequence ID" value="RDY14141.1"/>
    <property type="molecule type" value="Genomic_DNA"/>
</dbReference>
<evidence type="ECO:0000313" key="4">
    <source>
        <dbReference type="EMBL" id="RDY14141.1"/>
    </source>
</evidence>
<keyword evidence="2" id="KW-0472">Membrane</keyword>
<dbReference type="SUPFAM" id="SSF55961">
    <property type="entry name" value="Bet v1-like"/>
    <property type="match status" value="1"/>
</dbReference>
<dbReference type="SMART" id="SM01037">
    <property type="entry name" value="Bet_v_1"/>
    <property type="match status" value="1"/>
</dbReference>
<reference evidence="4" key="1">
    <citation type="submission" date="2018-05" db="EMBL/GenBank/DDBJ databases">
        <title>Draft genome of Mucuna pruriens seed.</title>
        <authorList>
            <person name="Nnadi N.E."/>
            <person name="Vos R."/>
            <person name="Hasami M.H."/>
            <person name="Devisetty U.K."/>
            <person name="Aguiy J.C."/>
        </authorList>
    </citation>
    <scope>NUCLEOTIDE SEQUENCE [LARGE SCALE GENOMIC DNA]</scope>
    <source>
        <strain evidence="4">JCA_2017</strain>
    </source>
</reference>
<accession>A0A371IGG8</accession>
<dbReference type="PANTHER" id="PTHR31338">
    <property type="entry name" value="POLYKETIDE CYCLASE/DEHYDRASE AND LIPID TRANSPORT SUPERFAMILY PROTEIN"/>
    <property type="match status" value="1"/>
</dbReference>
<evidence type="ECO:0000256" key="1">
    <source>
        <dbReference type="ARBA" id="ARBA00038242"/>
    </source>
</evidence>
<dbReference type="OrthoDB" id="1847301at2759"/>
<feature type="non-terminal residue" evidence="4">
    <location>
        <position position="1"/>
    </location>
</feature>
<keyword evidence="5" id="KW-1185">Reference proteome</keyword>
<sequence>MVERSLCMREARGSIPRISKTIIFYFAKQYSFLFPLISIFHSIAVADFVKQNLWPEPVPNLQSAIQSSHLIRGSNTKWSGDDKWWALVALTYVPIHSFVLREGKVETFKESIEAIDAQNKSITFKFFDGEIDKNYKLFKLHLQAIDKGNGGAVPKWSIEYVKLNKDIAPPYHFLDL</sequence>
<evidence type="ECO:0000259" key="3">
    <source>
        <dbReference type="SMART" id="SM01037"/>
    </source>
</evidence>
<feature type="domain" description="Bet v I/Major latex protein" evidence="3">
    <location>
        <begin position="86"/>
        <end position="176"/>
    </location>
</feature>
<comment type="caution">
    <text evidence="4">The sequence shown here is derived from an EMBL/GenBank/DDBJ whole genome shotgun (WGS) entry which is preliminary data.</text>
</comment>
<evidence type="ECO:0000256" key="2">
    <source>
        <dbReference type="SAM" id="Phobius"/>
    </source>
</evidence>
<dbReference type="PANTHER" id="PTHR31338:SF16">
    <property type="entry name" value="POLYKETIDE CYCLASE_DEHYDRASE AND LIPID TRANSPORT SUPERFAMILY PROTEIN"/>
    <property type="match status" value="1"/>
</dbReference>
<organism evidence="4 5">
    <name type="scientific">Mucuna pruriens</name>
    <name type="common">Velvet bean</name>
    <name type="synonym">Dolichos pruriens</name>
    <dbReference type="NCBI Taxonomy" id="157652"/>
    <lineage>
        <taxon>Eukaryota</taxon>
        <taxon>Viridiplantae</taxon>
        <taxon>Streptophyta</taxon>
        <taxon>Embryophyta</taxon>
        <taxon>Tracheophyta</taxon>
        <taxon>Spermatophyta</taxon>
        <taxon>Magnoliopsida</taxon>
        <taxon>eudicotyledons</taxon>
        <taxon>Gunneridae</taxon>
        <taxon>Pentapetalae</taxon>
        <taxon>rosids</taxon>
        <taxon>fabids</taxon>
        <taxon>Fabales</taxon>
        <taxon>Fabaceae</taxon>
        <taxon>Papilionoideae</taxon>
        <taxon>50 kb inversion clade</taxon>
        <taxon>NPAAA clade</taxon>
        <taxon>indigoferoid/millettioid clade</taxon>
        <taxon>Phaseoleae</taxon>
        <taxon>Mucuna</taxon>
    </lineage>
</organism>
<evidence type="ECO:0000313" key="5">
    <source>
        <dbReference type="Proteomes" id="UP000257109"/>
    </source>
</evidence>
<name>A0A371IGG8_MUCPR</name>